<reference evidence="3 4" key="1">
    <citation type="journal article" date="2013" name="Genome Announc.">
        <title>Draft Genome Sequence of the Methanotrophic Gammaproteobacterium Methyloglobulus morosus DSM 22980 Strain KoM1.</title>
        <authorList>
            <person name="Poehlein A."/>
            <person name="Deutzmann J.S."/>
            <person name="Daniel R."/>
            <person name="Simeonova D.D."/>
        </authorList>
    </citation>
    <scope>NUCLEOTIDE SEQUENCE [LARGE SCALE GENOMIC DNA]</scope>
    <source>
        <strain evidence="3 4">KoM1</strain>
    </source>
</reference>
<comment type="caution">
    <text evidence="3">The sequence shown here is derived from an EMBL/GenBank/DDBJ whole genome shotgun (WGS) entry which is preliminary data.</text>
</comment>
<sequence>MSTYSKVLIVLAVASAISVLSISSALADHGNGHGRGNRHNNHGGNQGWRGDHDGYRYQPGYRQQPYGYGYGNRQPYYNYAQPVYVPPPVYYGPMQSPGVSLFFPLNIRQW</sequence>
<dbReference type="EMBL" id="AYLO01000036">
    <property type="protein sequence ID" value="ESS73044.1"/>
    <property type="molecule type" value="Genomic_DNA"/>
</dbReference>
<gene>
    <name evidence="3" type="ORF">MGMO_37c00050</name>
</gene>
<keyword evidence="4" id="KW-1185">Reference proteome</keyword>
<feature type="region of interest" description="Disordered" evidence="1">
    <location>
        <begin position="31"/>
        <end position="51"/>
    </location>
</feature>
<name>V5BZ15_9GAMM</name>
<feature type="signal peptide" evidence="2">
    <location>
        <begin position="1"/>
        <end position="27"/>
    </location>
</feature>
<accession>V5BZ15</accession>
<evidence type="ECO:0000313" key="4">
    <source>
        <dbReference type="Proteomes" id="UP000017842"/>
    </source>
</evidence>
<dbReference type="Proteomes" id="UP000017842">
    <property type="component" value="Unassembled WGS sequence"/>
</dbReference>
<dbReference type="AlphaFoldDB" id="V5BZ15"/>
<evidence type="ECO:0000313" key="3">
    <source>
        <dbReference type="EMBL" id="ESS73044.1"/>
    </source>
</evidence>
<evidence type="ECO:0000256" key="2">
    <source>
        <dbReference type="SAM" id="SignalP"/>
    </source>
</evidence>
<dbReference type="eggNOG" id="ENOG5033MCM">
    <property type="taxonomic scope" value="Bacteria"/>
</dbReference>
<feature type="chain" id="PRO_5004731341" evidence="2">
    <location>
        <begin position="28"/>
        <end position="110"/>
    </location>
</feature>
<evidence type="ECO:0000256" key="1">
    <source>
        <dbReference type="SAM" id="MobiDB-lite"/>
    </source>
</evidence>
<proteinExistence type="predicted"/>
<keyword evidence="2" id="KW-0732">Signal</keyword>
<protein>
    <submittedName>
        <fullName evidence="3">Uncharacterized protein</fullName>
    </submittedName>
</protein>
<organism evidence="3 4">
    <name type="scientific">Methyloglobulus morosus KoM1</name>
    <dbReference type="NCBI Taxonomy" id="1116472"/>
    <lineage>
        <taxon>Bacteria</taxon>
        <taxon>Pseudomonadati</taxon>
        <taxon>Pseudomonadota</taxon>
        <taxon>Gammaproteobacteria</taxon>
        <taxon>Methylococcales</taxon>
        <taxon>Methylococcaceae</taxon>
        <taxon>Methyloglobulus</taxon>
    </lineage>
</organism>